<organism evidence="8 9">
    <name type="scientific">Ketobacter alkanivorans</name>
    <dbReference type="NCBI Taxonomy" id="1917421"/>
    <lineage>
        <taxon>Bacteria</taxon>
        <taxon>Pseudomonadati</taxon>
        <taxon>Pseudomonadota</taxon>
        <taxon>Gammaproteobacteria</taxon>
        <taxon>Pseudomonadales</taxon>
        <taxon>Ketobacteraceae</taxon>
        <taxon>Ketobacter</taxon>
    </lineage>
</organism>
<dbReference type="InterPro" id="IPR016169">
    <property type="entry name" value="FAD-bd_PCMH_sub2"/>
</dbReference>
<dbReference type="Pfam" id="PF01565">
    <property type="entry name" value="FAD_binding_4"/>
    <property type="match status" value="1"/>
</dbReference>
<dbReference type="InterPro" id="IPR004113">
    <property type="entry name" value="FAD-bd_oxidored_4_C"/>
</dbReference>
<dbReference type="SUPFAM" id="SSF55103">
    <property type="entry name" value="FAD-linked oxidases, C-terminal domain"/>
    <property type="match status" value="1"/>
</dbReference>
<evidence type="ECO:0000256" key="3">
    <source>
        <dbReference type="ARBA" id="ARBA00022827"/>
    </source>
</evidence>
<feature type="active site" description="Proton donor/acceptor" evidence="4">
    <location>
        <position position="448"/>
    </location>
</feature>
<dbReference type="InterPro" id="IPR016167">
    <property type="entry name" value="FAD-bd_PCMH_sub1"/>
</dbReference>
<feature type="binding site" evidence="5">
    <location>
        <position position="387"/>
    </location>
    <ligand>
        <name>substrate</name>
    </ligand>
</feature>
<evidence type="ECO:0000313" key="9">
    <source>
        <dbReference type="Proteomes" id="UP000235116"/>
    </source>
</evidence>
<dbReference type="OrthoDB" id="9811557at2"/>
<dbReference type="PANTHER" id="PTHR46568">
    <property type="entry name" value="ALKYLDIHYDROXYACETONEPHOSPHATE SYNTHASE, PEROXISOMAL"/>
    <property type="match status" value="1"/>
</dbReference>
<dbReference type="SUPFAM" id="SSF56176">
    <property type="entry name" value="FAD-binding/transporter-associated domain-like"/>
    <property type="match status" value="1"/>
</dbReference>
<dbReference type="RefSeq" id="WP_101892661.1">
    <property type="nucleotide sequence ID" value="NZ_CP022684.1"/>
</dbReference>
<dbReference type="PANTHER" id="PTHR46568:SF1">
    <property type="entry name" value="ALKYLDIHYDROXYACETONEPHOSPHATE SYNTHASE, PEROXISOMAL"/>
    <property type="match status" value="1"/>
</dbReference>
<keyword evidence="2" id="KW-0285">Flavoprotein</keyword>
<evidence type="ECO:0000256" key="2">
    <source>
        <dbReference type="ARBA" id="ARBA00022630"/>
    </source>
</evidence>
<feature type="domain" description="FAD-binding PCMH-type" evidence="7">
    <location>
        <begin position="84"/>
        <end position="264"/>
    </location>
</feature>
<dbReference type="KEGG" id="kak:Kalk_02255"/>
<keyword evidence="9" id="KW-1185">Reference proteome</keyword>
<gene>
    <name evidence="8" type="ORF">Kalk_02255</name>
</gene>
<dbReference type="InterPro" id="IPR006094">
    <property type="entry name" value="Oxid_FAD_bind_N"/>
</dbReference>
<feature type="binding site" evidence="6">
    <location>
        <begin position="248"/>
        <end position="254"/>
    </location>
    <ligand>
        <name>FAD</name>
        <dbReference type="ChEBI" id="CHEBI:57692"/>
    </ligand>
</feature>
<accession>A0A2K9LGP8</accession>
<name>A0A2K9LGP8_9GAMM</name>
<dbReference type="InterPro" id="IPR016164">
    <property type="entry name" value="FAD-linked_Oxase-like_C"/>
</dbReference>
<evidence type="ECO:0000259" key="7">
    <source>
        <dbReference type="PROSITE" id="PS51387"/>
    </source>
</evidence>
<dbReference type="GO" id="GO:0008609">
    <property type="term" value="F:alkylglycerone-phosphate synthase activity"/>
    <property type="evidence" value="ECO:0007669"/>
    <property type="project" value="InterPro"/>
</dbReference>
<evidence type="ECO:0000313" key="8">
    <source>
        <dbReference type="EMBL" id="AUM11321.1"/>
    </source>
</evidence>
<dbReference type="InterPro" id="IPR036318">
    <property type="entry name" value="FAD-bd_PCMH-like_sf"/>
</dbReference>
<evidence type="ECO:0000256" key="1">
    <source>
        <dbReference type="ARBA" id="ARBA00008000"/>
    </source>
</evidence>
<evidence type="ECO:0000256" key="6">
    <source>
        <dbReference type="PIRSR" id="PIRSR625650-3"/>
    </source>
</evidence>
<dbReference type="Gene3D" id="3.30.70.3450">
    <property type="match status" value="1"/>
</dbReference>
<dbReference type="InterPro" id="IPR025650">
    <property type="entry name" value="Alkyl-DHAP_Synthase"/>
</dbReference>
<sequence>MRRWNGWGDESNHYPLKEEAKQFLGQQIGPGNPLPDASLETVIASVPASRLPEHPLINTDAEHRVRHARGQSLPDWLALHSGNIGQFPDGVAFPESADQVRELMNYAVQNHVELITYGGGSSVAGHINPRPSERPTLTLSMLNFNQLIHLDRESNLATFGAGTPGPLIESQLKPHGYMLGHFPQSWELSTVGGWVASRSSGQQSLRYGRIEQLFAGANIETTEGTLSIPTIPASSAGPDIREIILGSEGRMGVITDVTVRVSPLPEQERFYVVFFPDWDSGVQAVRYLTQQRIPLSMMRLSNPQETWTQLKLAGHATAINVLERYLSLRGARTQKCMFTFGVTGSKAACKSALALAAPVIKQFEGVNTGTLLGKKWEENRFKSPYLRHGLWEQGYAVDTLETAVDWVRVPAAVDAIERAINNTLKSAGERIHVFTHLSHVYNQGSSIYTTYVFRCAKTYDETLDRWRRIKQAASQAIIKNGGTISHQHGVGTDHAPYLKAEKGELGIAAIDRLCHQFDPNGIMNPGKLLPQDQ</sequence>
<dbReference type="Proteomes" id="UP000235116">
    <property type="component" value="Chromosome"/>
</dbReference>
<dbReference type="Pfam" id="PF02913">
    <property type="entry name" value="FAD-oxidase_C"/>
    <property type="match status" value="1"/>
</dbReference>
<proteinExistence type="inferred from homology"/>
<evidence type="ECO:0000256" key="4">
    <source>
        <dbReference type="PIRSR" id="PIRSR625650-1"/>
    </source>
</evidence>
<dbReference type="InterPro" id="IPR016166">
    <property type="entry name" value="FAD-bd_PCMH"/>
</dbReference>
<dbReference type="PROSITE" id="PS51387">
    <property type="entry name" value="FAD_PCMH"/>
    <property type="match status" value="1"/>
</dbReference>
<dbReference type="Gene3D" id="3.30.300.330">
    <property type="match status" value="1"/>
</dbReference>
<protein>
    <submittedName>
        <fullName evidence="8">FAD-binding oxidoreductase</fullName>
    </submittedName>
</protein>
<dbReference type="Gene3D" id="3.30.43.10">
    <property type="entry name" value="Uridine Diphospho-n-acetylenolpyruvylglucosamine Reductase, domain 2"/>
    <property type="match status" value="1"/>
</dbReference>
<comment type="similarity">
    <text evidence="1">Belongs to the FAD-binding oxidoreductase/transferase type 4 family.</text>
</comment>
<dbReference type="GO" id="GO:0008610">
    <property type="term" value="P:lipid biosynthetic process"/>
    <property type="evidence" value="ECO:0007669"/>
    <property type="project" value="InterPro"/>
</dbReference>
<dbReference type="GO" id="GO:0071949">
    <property type="term" value="F:FAD binding"/>
    <property type="evidence" value="ECO:0007669"/>
    <property type="project" value="InterPro"/>
</dbReference>
<evidence type="ECO:0000256" key="5">
    <source>
        <dbReference type="PIRSR" id="PIRSR625650-2"/>
    </source>
</evidence>
<dbReference type="InterPro" id="IPR016171">
    <property type="entry name" value="Vanillyl_alc_oxidase_C-sub2"/>
</dbReference>
<keyword evidence="3 6" id="KW-0274">FAD</keyword>
<comment type="cofactor">
    <cofactor evidence="6">
        <name>FAD</name>
        <dbReference type="ChEBI" id="CHEBI:57692"/>
    </cofactor>
</comment>
<reference evidence="9" key="1">
    <citation type="submission" date="2017-08" db="EMBL/GenBank/DDBJ databases">
        <title>Direct submision.</title>
        <authorList>
            <person name="Kim S.-J."/>
            <person name="Rhee S.-K."/>
        </authorList>
    </citation>
    <scope>NUCLEOTIDE SEQUENCE [LARGE SCALE GENOMIC DNA]</scope>
    <source>
        <strain evidence="9">GI5</strain>
    </source>
</reference>
<dbReference type="Gene3D" id="1.10.45.10">
    <property type="entry name" value="Vanillyl-alcohol Oxidase, Chain A, domain 4"/>
    <property type="match status" value="1"/>
</dbReference>
<dbReference type="AlphaFoldDB" id="A0A2K9LGP8"/>
<dbReference type="EMBL" id="CP022684">
    <property type="protein sequence ID" value="AUM11321.1"/>
    <property type="molecule type" value="Genomic_DNA"/>
</dbReference>
<dbReference type="Gene3D" id="3.30.465.10">
    <property type="match status" value="1"/>
</dbReference>